<gene>
    <name evidence="1" type="ORF">PBOR_18960</name>
</gene>
<evidence type="ECO:0000313" key="2">
    <source>
        <dbReference type="Proteomes" id="UP000029518"/>
    </source>
</evidence>
<name>A0A089LBA1_PAEBO</name>
<protein>
    <submittedName>
        <fullName evidence="1">Uncharacterized protein</fullName>
    </submittedName>
</protein>
<proteinExistence type="predicted"/>
<organism evidence="1 2">
    <name type="scientific">Paenibacillus borealis</name>
    <dbReference type="NCBI Taxonomy" id="160799"/>
    <lineage>
        <taxon>Bacteria</taxon>
        <taxon>Bacillati</taxon>
        <taxon>Bacillota</taxon>
        <taxon>Bacilli</taxon>
        <taxon>Bacillales</taxon>
        <taxon>Paenibacillaceae</taxon>
        <taxon>Paenibacillus</taxon>
    </lineage>
</organism>
<dbReference type="HOGENOM" id="CLU_663639_0_0_9"/>
<dbReference type="KEGG" id="pbd:PBOR_18960"/>
<evidence type="ECO:0000313" key="1">
    <source>
        <dbReference type="EMBL" id="AIQ58781.1"/>
    </source>
</evidence>
<dbReference type="OrthoDB" id="2433869at2"/>
<reference evidence="1" key="1">
    <citation type="submission" date="2014-08" db="EMBL/GenBank/DDBJ databases">
        <title>Comparative genomics of the Paenibacillus odorifer group.</title>
        <authorList>
            <person name="den Bakker H.C."/>
            <person name="Tsai Y.-C.Y.-C."/>
            <person name="Martin N."/>
            <person name="Korlach J."/>
            <person name="Wiedmann M."/>
        </authorList>
    </citation>
    <scope>NUCLEOTIDE SEQUENCE [LARGE SCALE GENOMIC DNA]</scope>
    <source>
        <strain evidence="1">DSM 13188</strain>
    </source>
</reference>
<dbReference type="Proteomes" id="UP000029518">
    <property type="component" value="Chromosome"/>
</dbReference>
<sequence length="418" mass="46491">MKRYTITSTLILLIMASLGTYYAYGAELRLPEYQLQTIEGDLAEASKLTLLGSYVGGKGSYPIEVSTAGSKRTDQTSWDQWMKSKGSLDEQTFSEFKALYKEHPGFMRGKKGTDGYYSDQDSLIFAKASYIHSKDTDQEGKIRWSIDSLDLATGKQIRYTDELLDSVQYANVIDVQKTGSEIHVLTNINRVNQDNEIIDKVFNAETGSPIRSVQVPLGESSRNDRELQKQIIAEEKPTAANPRVLFMVKESSKHWTDGRVSVSDTIPEVFSERIFEYHYASGEVKELPLAAGEEENIKGLSTQHILEGLTYTTLRVSEEAVTVDRYDLSTGLVHPQVTITAGQLSKGKISQARAANGRIYLLLQTGEHFANNSMPITAVADIADGRILYQGTPAPVKANGRPDDQIDDVTFLNIKLIR</sequence>
<dbReference type="RefSeq" id="WP_042214043.1">
    <property type="nucleotide sequence ID" value="NZ_CP009285.1"/>
</dbReference>
<dbReference type="EMBL" id="CP009285">
    <property type="protein sequence ID" value="AIQ58781.1"/>
    <property type="molecule type" value="Genomic_DNA"/>
</dbReference>
<accession>A0A089LBA1</accession>
<keyword evidence="2" id="KW-1185">Reference proteome</keyword>
<dbReference type="AlphaFoldDB" id="A0A089LBA1"/>